<feature type="transmembrane region" description="Helical" evidence="1">
    <location>
        <begin position="202"/>
        <end position="222"/>
    </location>
</feature>
<keyword evidence="3" id="KW-1185">Reference proteome</keyword>
<name>A0A366MRS2_9BACT</name>
<proteinExistence type="predicted"/>
<feature type="transmembrane region" description="Helical" evidence="1">
    <location>
        <begin position="286"/>
        <end position="308"/>
    </location>
</feature>
<feature type="transmembrane region" description="Helical" evidence="1">
    <location>
        <begin position="7"/>
        <end position="30"/>
    </location>
</feature>
<comment type="caution">
    <text evidence="2">The sequence shown here is derived from an EMBL/GenBank/DDBJ whole genome shotgun (WGS) entry which is preliminary data.</text>
</comment>
<protein>
    <submittedName>
        <fullName evidence="2">Uncharacterized protein</fullName>
    </submittedName>
</protein>
<feature type="transmembrane region" description="Helical" evidence="1">
    <location>
        <begin position="95"/>
        <end position="128"/>
    </location>
</feature>
<evidence type="ECO:0000256" key="1">
    <source>
        <dbReference type="SAM" id="Phobius"/>
    </source>
</evidence>
<feature type="transmembrane region" description="Helical" evidence="1">
    <location>
        <begin position="258"/>
        <end position="274"/>
    </location>
</feature>
<dbReference type="Proteomes" id="UP000252669">
    <property type="component" value="Unassembled WGS sequence"/>
</dbReference>
<feature type="transmembrane region" description="Helical" evidence="1">
    <location>
        <begin position="234"/>
        <end position="252"/>
    </location>
</feature>
<keyword evidence="1" id="KW-1133">Transmembrane helix</keyword>
<evidence type="ECO:0000313" key="2">
    <source>
        <dbReference type="EMBL" id="RBQ28945.1"/>
    </source>
</evidence>
<feature type="transmembrane region" description="Helical" evidence="1">
    <location>
        <begin position="171"/>
        <end position="190"/>
    </location>
</feature>
<reference evidence="2 3" key="1">
    <citation type="submission" date="2017-10" db="EMBL/GenBank/DDBJ databases">
        <title>Genomics of the genus Arcobacter.</title>
        <authorList>
            <person name="Perez-Cataluna A."/>
            <person name="Figueras M.J."/>
        </authorList>
    </citation>
    <scope>NUCLEOTIDE SEQUENCE [LARGE SCALE GENOMIC DNA]</scope>
    <source>
        <strain evidence="2 3">CECT 9230</strain>
    </source>
</reference>
<keyword evidence="1" id="KW-0472">Membrane</keyword>
<dbReference type="RefSeq" id="WP_113894537.1">
    <property type="nucleotide sequence ID" value="NZ_JANJGA010000010.1"/>
</dbReference>
<feature type="transmembrane region" description="Helical" evidence="1">
    <location>
        <begin position="63"/>
        <end position="83"/>
    </location>
</feature>
<sequence length="399" mass="47592">MLLKSKYTLYFYILLFFIVCLLFIQTQFYLSISYKEALNFYENSSILSFITQASVYLFGQSDLALRLPFICMYIFSVVLMYKITENYFKYEMDRFISICLFMVLPGVLSASLLVNTAIICIFLTLLYIYYYEKYGKHLYYLLPFLLFVDNSFAILFLALFLFSFKTKDRKLLYFSTILFVLSIFIYGIFTDGRPKGFLIDTFGIYAAILSPVLFLYFLYSLYRVLIKKEMDLSWYIASTALLLSILASFRQRIYIEDFAPYVVVVIPAIVKIFLHSYRVRLKEFRTTYNIIAITTILFLSINILFTFVNKPIYLLLERSDKHFVHQYHFVKELSKELKNRNINGVFCDDKSLALRLKFYGIKETEDYFLSEFEFYGYDEKISINYYDKELFRVYIKKLI</sequence>
<accession>A0A366MRS2</accession>
<keyword evidence="1" id="KW-0812">Transmembrane</keyword>
<dbReference type="OrthoDB" id="5362731at2"/>
<feature type="transmembrane region" description="Helical" evidence="1">
    <location>
        <begin position="140"/>
        <end position="164"/>
    </location>
</feature>
<gene>
    <name evidence="2" type="ORF">CRU91_07145</name>
</gene>
<organism evidence="2 3">
    <name type="scientific">Aliarcobacter vitoriensis</name>
    <dbReference type="NCBI Taxonomy" id="2011099"/>
    <lineage>
        <taxon>Bacteria</taxon>
        <taxon>Pseudomonadati</taxon>
        <taxon>Campylobacterota</taxon>
        <taxon>Epsilonproteobacteria</taxon>
        <taxon>Campylobacterales</taxon>
        <taxon>Arcobacteraceae</taxon>
        <taxon>Aliarcobacter</taxon>
    </lineage>
</organism>
<dbReference type="EMBL" id="PDKB01000010">
    <property type="protein sequence ID" value="RBQ28945.1"/>
    <property type="molecule type" value="Genomic_DNA"/>
</dbReference>
<dbReference type="AlphaFoldDB" id="A0A366MRS2"/>
<evidence type="ECO:0000313" key="3">
    <source>
        <dbReference type="Proteomes" id="UP000252669"/>
    </source>
</evidence>